<keyword evidence="8" id="KW-1185">Reference proteome</keyword>
<dbReference type="InterPro" id="IPR001123">
    <property type="entry name" value="LeuE-type"/>
</dbReference>
<dbReference type="KEGG" id="gry:D7I44_05630"/>
<dbReference type="EMBL" id="CP032624">
    <property type="protein sequence ID" value="AYG03058.1"/>
    <property type="molecule type" value="Genomic_DNA"/>
</dbReference>
<sequence length="209" mass="20831">MNISLLLAFWGVVALLIAVPGPDWAYVLAAGLRDRSPFPAVAGIVLGYIGLTAAVAAGVGALVAHTPALLTAITIAGAAYLVYLGVSVLRRPAGVHGASGQASVSPPPLTRVARGVGVSGLNPKGLLVFVAILPQFTDTAAGWPIAAQLAALGLVFAATCAAFYSGLGALAHAVLGLRPVVVTIISRVSGVAMVVVGVAMAVERIVQIG</sequence>
<name>A0A387BK90_9MICO</name>
<evidence type="ECO:0000256" key="2">
    <source>
        <dbReference type="ARBA" id="ARBA00022475"/>
    </source>
</evidence>
<evidence type="ECO:0000313" key="8">
    <source>
        <dbReference type="Proteomes" id="UP000275069"/>
    </source>
</evidence>
<gene>
    <name evidence="7" type="ORF">D7I44_05630</name>
</gene>
<dbReference type="GO" id="GO:0015171">
    <property type="term" value="F:amino acid transmembrane transporter activity"/>
    <property type="evidence" value="ECO:0007669"/>
    <property type="project" value="TreeGrafter"/>
</dbReference>
<feature type="transmembrane region" description="Helical" evidence="6">
    <location>
        <begin position="145"/>
        <end position="164"/>
    </location>
</feature>
<protein>
    <submittedName>
        <fullName evidence="7">LysE family translocator</fullName>
    </submittedName>
</protein>
<evidence type="ECO:0000313" key="7">
    <source>
        <dbReference type="EMBL" id="AYG03058.1"/>
    </source>
</evidence>
<feature type="transmembrane region" description="Helical" evidence="6">
    <location>
        <begin position="39"/>
        <end position="62"/>
    </location>
</feature>
<comment type="subcellular location">
    <subcellularLocation>
        <location evidence="1">Cell membrane</location>
        <topology evidence="1">Multi-pass membrane protein</topology>
    </subcellularLocation>
</comment>
<evidence type="ECO:0000256" key="3">
    <source>
        <dbReference type="ARBA" id="ARBA00022692"/>
    </source>
</evidence>
<feature type="transmembrane region" description="Helical" evidence="6">
    <location>
        <begin position="184"/>
        <end position="202"/>
    </location>
</feature>
<dbReference type="GO" id="GO:0005886">
    <property type="term" value="C:plasma membrane"/>
    <property type="evidence" value="ECO:0007669"/>
    <property type="project" value="UniProtKB-SubCell"/>
</dbReference>
<evidence type="ECO:0000256" key="4">
    <source>
        <dbReference type="ARBA" id="ARBA00022989"/>
    </source>
</evidence>
<proteinExistence type="predicted"/>
<accession>A0A387BK90</accession>
<dbReference type="PANTHER" id="PTHR30086">
    <property type="entry name" value="ARGININE EXPORTER PROTEIN ARGO"/>
    <property type="match status" value="1"/>
</dbReference>
<feature type="transmembrane region" description="Helical" evidence="6">
    <location>
        <begin position="69"/>
        <end position="89"/>
    </location>
</feature>
<evidence type="ECO:0000256" key="1">
    <source>
        <dbReference type="ARBA" id="ARBA00004651"/>
    </source>
</evidence>
<keyword evidence="3 6" id="KW-0812">Transmembrane</keyword>
<evidence type="ECO:0000256" key="6">
    <source>
        <dbReference type="SAM" id="Phobius"/>
    </source>
</evidence>
<keyword evidence="4 6" id="KW-1133">Transmembrane helix</keyword>
<dbReference type="Proteomes" id="UP000275069">
    <property type="component" value="Chromosome"/>
</dbReference>
<dbReference type="OrthoDB" id="9814990at2"/>
<organism evidence="7 8">
    <name type="scientific">Gryllotalpicola protaetiae</name>
    <dbReference type="NCBI Taxonomy" id="2419771"/>
    <lineage>
        <taxon>Bacteria</taxon>
        <taxon>Bacillati</taxon>
        <taxon>Actinomycetota</taxon>
        <taxon>Actinomycetes</taxon>
        <taxon>Micrococcales</taxon>
        <taxon>Microbacteriaceae</taxon>
        <taxon>Gryllotalpicola</taxon>
    </lineage>
</organism>
<dbReference type="RefSeq" id="WP_120788590.1">
    <property type="nucleotide sequence ID" value="NZ_CP032624.1"/>
</dbReference>
<dbReference type="Pfam" id="PF01810">
    <property type="entry name" value="LysE"/>
    <property type="match status" value="1"/>
</dbReference>
<keyword evidence="5 6" id="KW-0472">Membrane</keyword>
<evidence type="ECO:0000256" key="5">
    <source>
        <dbReference type="ARBA" id="ARBA00023136"/>
    </source>
</evidence>
<reference evidence="7 8" key="1">
    <citation type="submission" date="2018-09" db="EMBL/GenBank/DDBJ databases">
        <title>Genome sequencing of strain 2DFW10M-5.</title>
        <authorList>
            <person name="Heo J."/>
            <person name="Kim S.-J."/>
            <person name="Kwon S.-W."/>
        </authorList>
    </citation>
    <scope>NUCLEOTIDE SEQUENCE [LARGE SCALE GENOMIC DNA]</scope>
    <source>
        <strain evidence="7 8">2DFW10M-5</strain>
    </source>
</reference>
<dbReference type="AlphaFoldDB" id="A0A387BK90"/>
<dbReference type="PANTHER" id="PTHR30086:SF20">
    <property type="entry name" value="ARGININE EXPORTER PROTEIN ARGO-RELATED"/>
    <property type="match status" value="1"/>
</dbReference>
<keyword evidence="2" id="KW-1003">Cell membrane</keyword>